<keyword evidence="2" id="KW-0326">Glycosidase</keyword>
<dbReference type="InterPro" id="IPR050792">
    <property type="entry name" value="ADP-ribosylglycohydrolase"/>
</dbReference>
<keyword evidence="1" id="KW-0460">Magnesium</keyword>
<dbReference type="Gene3D" id="1.10.4080.10">
    <property type="entry name" value="ADP-ribosylation/Crystallin J1"/>
    <property type="match status" value="1"/>
</dbReference>
<dbReference type="AlphaFoldDB" id="A0A831TZL8"/>
<dbReference type="EMBL" id="DSOV01000042">
    <property type="protein sequence ID" value="HEN42541.1"/>
    <property type="molecule type" value="Genomic_DNA"/>
</dbReference>
<dbReference type="GO" id="GO:0047407">
    <property type="term" value="F:ADP-ribosyl-[dinitrogen reductase] hydrolase activity"/>
    <property type="evidence" value="ECO:0007669"/>
    <property type="project" value="UniProtKB-EC"/>
</dbReference>
<reference evidence="2" key="1">
    <citation type="journal article" date="2020" name="mSystems">
        <title>Genome- and Community-Level Interaction Insights into Carbon Utilization and Element Cycling Functions of Hydrothermarchaeota in Hydrothermal Sediment.</title>
        <authorList>
            <person name="Zhou Z."/>
            <person name="Liu Y."/>
            <person name="Xu W."/>
            <person name="Pan J."/>
            <person name="Luo Z.H."/>
            <person name="Li M."/>
        </authorList>
    </citation>
    <scope>NUCLEOTIDE SEQUENCE [LARGE SCALE GENOMIC DNA]</scope>
    <source>
        <strain evidence="2">SpSt-349</strain>
    </source>
</reference>
<dbReference type="InterPro" id="IPR036705">
    <property type="entry name" value="Ribosyl_crysJ1_sf"/>
</dbReference>
<organism evidence="2">
    <name type="scientific">Geobacter metallireducens</name>
    <dbReference type="NCBI Taxonomy" id="28232"/>
    <lineage>
        <taxon>Bacteria</taxon>
        <taxon>Pseudomonadati</taxon>
        <taxon>Thermodesulfobacteriota</taxon>
        <taxon>Desulfuromonadia</taxon>
        <taxon>Geobacterales</taxon>
        <taxon>Geobacteraceae</taxon>
        <taxon>Geobacter</taxon>
    </lineage>
</organism>
<feature type="binding site" evidence="1">
    <location>
        <position position="249"/>
    </location>
    <ligand>
        <name>Mg(2+)</name>
        <dbReference type="ChEBI" id="CHEBI:18420"/>
        <label>1</label>
    </ligand>
</feature>
<protein>
    <submittedName>
        <fullName evidence="2">ADP-ribosyl-[dinitrogen reductase] hydrolase</fullName>
        <ecNumber evidence="2">3.2.2.24</ecNumber>
    </submittedName>
</protein>
<dbReference type="Pfam" id="PF03747">
    <property type="entry name" value="ADP_ribosyl_GH"/>
    <property type="match status" value="1"/>
</dbReference>
<comment type="caution">
    <text evidence="2">The sequence shown here is derived from an EMBL/GenBank/DDBJ whole genome shotgun (WGS) entry which is preliminary data.</text>
</comment>
<dbReference type="SUPFAM" id="SSF101478">
    <property type="entry name" value="ADP-ribosylglycohydrolase"/>
    <property type="match status" value="1"/>
</dbReference>
<proteinExistence type="predicted"/>
<feature type="binding site" evidence="1">
    <location>
        <position position="247"/>
    </location>
    <ligand>
        <name>Mg(2+)</name>
        <dbReference type="ChEBI" id="CHEBI:18420"/>
        <label>1</label>
    </ligand>
</feature>
<name>A0A831TZL8_GEOME</name>
<dbReference type="PANTHER" id="PTHR16222:SF12">
    <property type="entry name" value="ADP-RIBOSYLGLYCOHYDROLASE-RELATED"/>
    <property type="match status" value="1"/>
</dbReference>
<dbReference type="PANTHER" id="PTHR16222">
    <property type="entry name" value="ADP-RIBOSYLGLYCOHYDROLASE"/>
    <property type="match status" value="1"/>
</dbReference>
<dbReference type="InterPro" id="IPR013479">
    <property type="entry name" value="ADP-ribosyl_diN_reduct_hydro"/>
</dbReference>
<accession>A0A831TZL8</accession>
<sequence>MHFHFSSSEIRSRARAAFIGLAVGDALGAPAEFMTAGEIRAKYGVLKEIVGGGWLRLRPGQVTDDTEMSLCVARAVVAAGGWSLGGIAEEFARWLKTKPVDVGDTCRRGIRNYMLKGALETPFNPWDAGNGAAMRMLPAALYTLGDDALLRRCALEQARITHNHPLSDAACVTLGRLVHLALRGASKNQLRREVDALIAAHPTFSFTPYRGLATGYVVDTMQTVFHYFFRGRDFEECLVGTVNQGGDADTTGAICGMVAGAFYGMEGIPQRWLKKMDRKTMTETADLSARLIALSPALRE</sequence>
<comment type="cofactor">
    <cofactor evidence="1">
        <name>Mg(2+)</name>
        <dbReference type="ChEBI" id="CHEBI:18420"/>
    </cofactor>
    <text evidence="1">Binds 2 magnesium ions per subunit.</text>
</comment>
<feature type="binding site" evidence="1">
    <location>
        <position position="63"/>
    </location>
    <ligand>
        <name>Mg(2+)</name>
        <dbReference type="ChEBI" id="CHEBI:18420"/>
        <label>1</label>
    </ligand>
</feature>
<keyword evidence="1" id="KW-0479">Metal-binding</keyword>
<evidence type="ECO:0000313" key="2">
    <source>
        <dbReference type="EMBL" id="HEN42541.1"/>
    </source>
</evidence>
<feature type="binding site" evidence="1">
    <location>
        <position position="64"/>
    </location>
    <ligand>
        <name>Mg(2+)</name>
        <dbReference type="ChEBI" id="CHEBI:18420"/>
        <label>1</label>
    </ligand>
</feature>
<dbReference type="NCBIfam" id="TIGR02662">
    <property type="entry name" value="dinitro_DRAG"/>
    <property type="match status" value="1"/>
</dbReference>
<gene>
    <name evidence="2" type="primary">draG</name>
    <name evidence="2" type="ORF">ENQ87_09215</name>
</gene>
<feature type="binding site" evidence="1">
    <location>
        <position position="250"/>
    </location>
    <ligand>
        <name>Mg(2+)</name>
        <dbReference type="ChEBI" id="CHEBI:18420"/>
        <label>1</label>
    </ligand>
</feature>
<evidence type="ECO:0000256" key="1">
    <source>
        <dbReference type="PIRSR" id="PIRSR605502-1"/>
    </source>
</evidence>
<dbReference type="InterPro" id="IPR005502">
    <property type="entry name" value="Ribosyl_crysJ1"/>
</dbReference>
<dbReference type="EC" id="3.2.2.24" evidence="2"/>
<feature type="binding site" evidence="1">
    <location>
        <position position="65"/>
    </location>
    <ligand>
        <name>Mg(2+)</name>
        <dbReference type="ChEBI" id="CHEBI:18420"/>
        <label>1</label>
    </ligand>
</feature>
<dbReference type="GO" id="GO:0046872">
    <property type="term" value="F:metal ion binding"/>
    <property type="evidence" value="ECO:0007669"/>
    <property type="project" value="UniProtKB-KW"/>
</dbReference>
<keyword evidence="2" id="KW-0378">Hydrolase</keyword>